<sequence length="92" mass="9839">MLEEPGLIFNDLVGNAMIVHPLPEDRDEPARVRLLGHRGQQRHLRDFAAPTSSMIIAVELVPAPHAATTGARLPALMRPSPANGRAMAADGS</sequence>
<keyword evidence="2" id="KW-1185">Reference proteome</keyword>
<comment type="caution">
    <text evidence="1">The sequence shown here is derived from an EMBL/GenBank/DDBJ whole genome shotgun (WGS) entry which is preliminary data.</text>
</comment>
<name>T0IZ20_9SPHN</name>
<evidence type="ECO:0000313" key="2">
    <source>
        <dbReference type="Proteomes" id="UP000015531"/>
    </source>
</evidence>
<accession>T0IZ20</accession>
<gene>
    <name evidence="1" type="ORF">RLDS_12145</name>
</gene>
<dbReference type="AlphaFoldDB" id="T0IZ20"/>
<proteinExistence type="predicted"/>
<protein>
    <submittedName>
        <fullName evidence="1">Uncharacterized protein</fullName>
    </submittedName>
</protein>
<organism evidence="1 2">
    <name type="scientific">Sphingobium lactosutens DS20</name>
    <dbReference type="NCBI Taxonomy" id="1331060"/>
    <lineage>
        <taxon>Bacteria</taxon>
        <taxon>Pseudomonadati</taxon>
        <taxon>Pseudomonadota</taxon>
        <taxon>Alphaproteobacteria</taxon>
        <taxon>Sphingomonadales</taxon>
        <taxon>Sphingomonadaceae</taxon>
        <taxon>Sphingobium</taxon>
    </lineage>
</organism>
<reference evidence="1 2" key="1">
    <citation type="journal article" date="2013" name="Genome Announc.">
        <title>Draft Genome Sequence of Sphingobium lactosutens Strain DS20T, Isolated from a Hexachlorocyclohexane Dumpsite.</title>
        <authorList>
            <person name="Kumar R."/>
            <person name="Dwivedi V."/>
            <person name="Negi V."/>
            <person name="Khurana J.P."/>
            <person name="Lal R."/>
        </authorList>
    </citation>
    <scope>NUCLEOTIDE SEQUENCE [LARGE SCALE GENOMIC DNA]</scope>
    <source>
        <strain evidence="1 2">DS20</strain>
    </source>
</reference>
<evidence type="ECO:0000313" key="1">
    <source>
        <dbReference type="EMBL" id="EQB14914.1"/>
    </source>
</evidence>
<dbReference type="EMBL" id="ATDP01000089">
    <property type="protein sequence ID" value="EQB14914.1"/>
    <property type="molecule type" value="Genomic_DNA"/>
</dbReference>
<dbReference type="Proteomes" id="UP000015531">
    <property type="component" value="Unassembled WGS sequence"/>
</dbReference>